<keyword evidence="8" id="KW-0289">Folate biosynthesis</keyword>
<dbReference type="EMBL" id="PGVA01000055">
    <property type="protein sequence ID" value="PLR80229.1"/>
    <property type="molecule type" value="Genomic_DNA"/>
</dbReference>
<evidence type="ECO:0000256" key="6">
    <source>
        <dbReference type="ARBA" id="ARBA00022777"/>
    </source>
</evidence>
<dbReference type="Pfam" id="PF01288">
    <property type="entry name" value="HPPK"/>
    <property type="match status" value="1"/>
</dbReference>
<evidence type="ECO:0000313" key="11">
    <source>
        <dbReference type="EMBL" id="PLS00454.1"/>
    </source>
</evidence>
<feature type="domain" description="7,8-dihydro-6-hydroxymethylpterin-pyrophosphokinase" evidence="9">
    <location>
        <begin position="6"/>
        <end position="132"/>
    </location>
</feature>
<keyword evidence="13" id="KW-1185">Reference proteome</keyword>
<keyword evidence="5" id="KW-0547">Nucleotide-binding</keyword>
<dbReference type="Proteomes" id="UP000235114">
    <property type="component" value="Unassembled WGS sequence"/>
</dbReference>
<dbReference type="UniPathway" id="UPA00077">
    <property type="reaction ID" value="UER00155"/>
</dbReference>
<dbReference type="InterPro" id="IPR000550">
    <property type="entry name" value="Hppk"/>
</dbReference>
<dbReference type="NCBIfam" id="TIGR01498">
    <property type="entry name" value="folK"/>
    <property type="match status" value="1"/>
</dbReference>
<dbReference type="SUPFAM" id="SSF55083">
    <property type="entry name" value="6-hydroxymethyl-7,8-dihydropterin pyrophosphokinase, HPPK"/>
    <property type="match status" value="1"/>
</dbReference>
<keyword evidence="4" id="KW-0808">Transferase</keyword>
<evidence type="ECO:0000259" key="9">
    <source>
        <dbReference type="Pfam" id="PF01288"/>
    </source>
</evidence>
<dbReference type="EMBL" id="PGVD01000010">
    <property type="protein sequence ID" value="PLS00454.1"/>
    <property type="molecule type" value="Genomic_DNA"/>
</dbReference>
<evidence type="ECO:0000256" key="3">
    <source>
        <dbReference type="ARBA" id="ARBA00013253"/>
    </source>
</evidence>
<reference evidence="10 12" key="1">
    <citation type="submission" date="2017-11" db="EMBL/GenBank/DDBJ databases">
        <title>Comparitive Functional Genomics of Dry Heat Resistant strains isolated from the Viking Spacecraft.</title>
        <authorList>
            <person name="Seuylemezian A."/>
            <person name="Cooper K."/>
            <person name="Vaishampayan P."/>
        </authorList>
    </citation>
    <scope>NUCLEOTIDE SEQUENCE [LARGE SCALE GENOMIC DNA]</scope>
    <source>
        <strain evidence="10 12">M4.6</strain>
    </source>
</reference>
<dbReference type="PANTHER" id="PTHR43071:SF1">
    <property type="entry name" value="2-AMINO-4-HYDROXY-6-HYDROXYMETHYLDIHYDROPTERIDINE PYROPHOSPHOKINASE"/>
    <property type="match status" value="1"/>
</dbReference>
<dbReference type="GO" id="GO:0046656">
    <property type="term" value="P:folic acid biosynthetic process"/>
    <property type="evidence" value="ECO:0007669"/>
    <property type="project" value="UniProtKB-KW"/>
</dbReference>
<dbReference type="Gene3D" id="3.30.70.560">
    <property type="entry name" value="7,8-Dihydro-6-hydroxymethylpterin-pyrophosphokinase HPPK"/>
    <property type="match status" value="1"/>
</dbReference>
<reference evidence="11 13" key="2">
    <citation type="submission" date="2017-12" db="EMBL/GenBank/DDBJ databases">
        <title>Comparative Functional Genomics of Dry Heat Resistant strains isolated from the Viking Spacecraft.</title>
        <authorList>
            <person name="Seuylemezian A."/>
            <person name="Cooper K."/>
            <person name="Vaishampayan P."/>
        </authorList>
    </citation>
    <scope>NUCLEOTIDE SEQUENCE [LARGE SCALE GENOMIC DNA]</scope>
    <source>
        <strain evidence="11 13">ATCC 29669</strain>
    </source>
</reference>
<dbReference type="InterPro" id="IPR035907">
    <property type="entry name" value="Hppk_sf"/>
</dbReference>
<comment type="pathway">
    <text evidence="2">Cofactor biosynthesis; tetrahydrofolate biosynthesis; 2-amino-4-hydroxy-6-hydroxymethyl-7,8-dihydropteridine diphosphate from 7,8-dihydroneopterin triphosphate: step 4/4.</text>
</comment>
<evidence type="ECO:0000256" key="1">
    <source>
        <dbReference type="ARBA" id="ARBA00000198"/>
    </source>
</evidence>
<evidence type="ECO:0000256" key="5">
    <source>
        <dbReference type="ARBA" id="ARBA00022741"/>
    </source>
</evidence>
<evidence type="ECO:0000256" key="4">
    <source>
        <dbReference type="ARBA" id="ARBA00022679"/>
    </source>
</evidence>
<keyword evidence="7" id="KW-0067">ATP-binding</keyword>
<dbReference type="GO" id="GO:0005524">
    <property type="term" value="F:ATP binding"/>
    <property type="evidence" value="ECO:0007669"/>
    <property type="project" value="UniProtKB-KW"/>
</dbReference>
<dbReference type="AlphaFoldDB" id="A0A2N5GHJ3"/>
<evidence type="ECO:0000256" key="8">
    <source>
        <dbReference type="ARBA" id="ARBA00022909"/>
    </source>
</evidence>
<evidence type="ECO:0000256" key="2">
    <source>
        <dbReference type="ARBA" id="ARBA00005051"/>
    </source>
</evidence>
<evidence type="ECO:0000313" key="12">
    <source>
        <dbReference type="Proteomes" id="UP000234951"/>
    </source>
</evidence>
<gene>
    <name evidence="10" type="primary">folK</name>
    <name evidence="10" type="ORF">CU635_18825</name>
    <name evidence="11" type="ORF">CVD25_02625</name>
</gene>
<comment type="caution">
    <text evidence="10">The sequence shown here is derived from an EMBL/GenBank/DDBJ whole genome shotgun (WGS) entry which is preliminary data.</text>
</comment>
<dbReference type="EC" id="2.7.6.3" evidence="3"/>
<organism evidence="10 12">
    <name type="scientific">Bacillus canaveralius</name>
    <dbReference type="NCBI Taxonomy" id="1403243"/>
    <lineage>
        <taxon>Bacteria</taxon>
        <taxon>Bacillati</taxon>
        <taxon>Bacillota</taxon>
        <taxon>Bacilli</taxon>
        <taxon>Bacillales</taxon>
        <taxon>Bacillaceae</taxon>
        <taxon>Bacillus</taxon>
    </lineage>
</organism>
<accession>A0A2N5GHJ3</accession>
<keyword evidence="6 10" id="KW-0418">Kinase</keyword>
<proteinExistence type="predicted"/>
<protein>
    <recommendedName>
        <fullName evidence="3">2-amino-4-hydroxy-6-hydroxymethyldihydropteridine diphosphokinase</fullName>
        <ecNumber evidence="3">2.7.6.3</ecNumber>
    </recommendedName>
</protein>
<dbReference type="GO" id="GO:0016301">
    <property type="term" value="F:kinase activity"/>
    <property type="evidence" value="ECO:0007669"/>
    <property type="project" value="UniProtKB-KW"/>
</dbReference>
<dbReference type="CDD" id="cd00483">
    <property type="entry name" value="HPPK"/>
    <property type="match status" value="1"/>
</dbReference>
<dbReference type="OrthoDB" id="9808041at2"/>
<dbReference type="PANTHER" id="PTHR43071">
    <property type="entry name" value="2-AMINO-4-HYDROXY-6-HYDROXYMETHYLDIHYDROPTERIDINE PYROPHOSPHOKINASE"/>
    <property type="match status" value="1"/>
</dbReference>
<dbReference type="GO" id="GO:0003848">
    <property type="term" value="F:2-amino-4-hydroxy-6-hydroxymethyldihydropteridine diphosphokinase activity"/>
    <property type="evidence" value="ECO:0007669"/>
    <property type="project" value="UniProtKB-EC"/>
</dbReference>
<evidence type="ECO:0000313" key="10">
    <source>
        <dbReference type="EMBL" id="PLR80229.1"/>
    </source>
</evidence>
<evidence type="ECO:0000313" key="13">
    <source>
        <dbReference type="Proteomes" id="UP000235114"/>
    </source>
</evidence>
<dbReference type="RefSeq" id="WP_101578917.1">
    <property type="nucleotide sequence ID" value="NZ_PGVA01000055.1"/>
</dbReference>
<dbReference type="Proteomes" id="UP000234951">
    <property type="component" value="Unassembled WGS sequence"/>
</dbReference>
<sequence length="176" mass="20169">MENTAFIGLGSNIGDRAEYLRKAIVHLENHKEIHVVNISSIYETDPVGYLEQQNFLNLVIQISTGLNPVELLAVCLNIEQILGRKREILWGPRTIDLDILLYNQENIETEKLIIPHPRIQERAFVLIPLLEVGRSSMPPVVDIQILEFWLEGLSDKEGVRIWKQKNGEDVFALFES</sequence>
<evidence type="ECO:0000256" key="7">
    <source>
        <dbReference type="ARBA" id="ARBA00022840"/>
    </source>
</evidence>
<name>A0A2N5GHJ3_9BACI</name>
<comment type="catalytic activity">
    <reaction evidence="1">
        <text>6-hydroxymethyl-7,8-dihydropterin + ATP = (7,8-dihydropterin-6-yl)methyl diphosphate + AMP + H(+)</text>
        <dbReference type="Rhea" id="RHEA:11412"/>
        <dbReference type="ChEBI" id="CHEBI:15378"/>
        <dbReference type="ChEBI" id="CHEBI:30616"/>
        <dbReference type="ChEBI" id="CHEBI:44841"/>
        <dbReference type="ChEBI" id="CHEBI:72950"/>
        <dbReference type="ChEBI" id="CHEBI:456215"/>
        <dbReference type="EC" id="2.7.6.3"/>
    </reaction>
</comment>
<dbReference type="GO" id="GO:0046654">
    <property type="term" value="P:tetrahydrofolate biosynthetic process"/>
    <property type="evidence" value="ECO:0007669"/>
    <property type="project" value="UniProtKB-UniPathway"/>
</dbReference>